<dbReference type="EMBL" id="DTBD01000002">
    <property type="protein sequence ID" value="HGQ63629.1"/>
    <property type="molecule type" value="Genomic_DNA"/>
</dbReference>
<protein>
    <submittedName>
        <fullName evidence="2">Uncharacterized protein</fullName>
    </submittedName>
</protein>
<dbReference type="AlphaFoldDB" id="A0A7C4NK07"/>
<name>A0A7C4NK07_9CREN</name>
<dbReference type="EMBL" id="DTCK01000040">
    <property type="protein sequence ID" value="HGQ36307.1"/>
    <property type="molecule type" value="Genomic_DNA"/>
</dbReference>
<evidence type="ECO:0000313" key="1">
    <source>
        <dbReference type="EMBL" id="HGQ36307.1"/>
    </source>
</evidence>
<evidence type="ECO:0000313" key="2">
    <source>
        <dbReference type="EMBL" id="HGQ63629.1"/>
    </source>
</evidence>
<reference evidence="2" key="1">
    <citation type="journal article" date="2020" name="mSystems">
        <title>Genome- and Community-Level Interaction Insights into Carbon Utilization and Element Cycling Functions of Hydrothermarchaeota in Hydrothermal Sediment.</title>
        <authorList>
            <person name="Zhou Z."/>
            <person name="Liu Y."/>
            <person name="Xu W."/>
            <person name="Pan J."/>
            <person name="Luo Z.H."/>
            <person name="Li M."/>
        </authorList>
    </citation>
    <scope>NUCLEOTIDE SEQUENCE [LARGE SCALE GENOMIC DNA]</scope>
    <source>
        <strain evidence="2">SpSt-637</strain>
        <strain evidence="1">SpSt-667</strain>
    </source>
</reference>
<proteinExistence type="predicted"/>
<comment type="caution">
    <text evidence="2">The sequence shown here is derived from an EMBL/GenBank/DDBJ whole genome shotgun (WGS) entry which is preliminary data.</text>
</comment>
<sequence>MLVPFRRLLHKAIPKSTAIGYTLSGKFSKHVKDIVSDRDIFYDTYAMIYGFSRSRTYTALRTIYLNVPYGRGYVYLYGATLTQTPITLFLNLDSKCIRRNIIENAIELMSEGACSLYLAIPFTNDSFSQLYRNRIYRLFKNLGVGLELLHPSYTLVVGKSRVFKDSPSTIWSTEILAATLIELTVGRNRVKVEDIGCVDVIPSAMQGVESIYAERLAIDFINMLISRKIIDEEQAKEYLEMVKSS</sequence>
<accession>A0A7C4NK07</accession>
<gene>
    <name evidence="2" type="ORF">ENU08_00040</name>
    <name evidence="1" type="ORF">ENU41_06495</name>
</gene>
<organism evidence="2">
    <name type="scientific">Ignisphaera aggregans</name>
    <dbReference type="NCBI Taxonomy" id="334771"/>
    <lineage>
        <taxon>Archaea</taxon>
        <taxon>Thermoproteota</taxon>
        <taxon>Thermoprotei</taxon>
        <taxon>Desulfurococcales</taxon>
        <taxon>Desulfurococcaceae</taxon>
        <taxon>Ignisphaera</taxon>
    </lineage>
</organism>